<sequence length="583" mass="64400">MFRSIYESGGRPTTPYSEIAATIQKLKDKGRQGDETNTFLQRVLTYSELSTKRDALLDANAVVVVASHLRAHDYASTQQYAAGILLNLSQFNRGRLAMASCGSWDCVSYRHACPLFYLLQLAHTSADVMVKRVCTAAVLNCSFHAACQSHIEDIGGVNLLLKLVHVNDEGSFTESCAMSDDSSIDVCVFSAATCWNLTKSPTFVLKLETIHSIPKDNFARTLSQLLWTRCSNYGLTITTHTAQTSDQAGVLESGGSNLNLVFACAINSKLAIALRVEQHNVTANQSQVEARATKYKSMQKFDDHGKRVAVTCSTCAKSIKEKDKAKCLSCASQGCVEIYHVRCSRWAKLEHVHVLRDHTFYCDGCLPSLPLQYLDFCASEMTSHVTVLTKFDFDILNVARMDKVELVMLRAPSTNAVVAVGDCKYVCRRAKEGCTMIVQVKFILRHSSSMCYANVSATNNNVVTSVIPMPPFSFPFLKSTVVAASVPLHALALWPTAHILAVDDAMYLTKSVADLDQAFCYEFDGQRDERFAVGSCDGTELWCALQPSRAKCMKLISEATAKAKPVRKNQREKKPHVERKLAK</sequence>
<organism evidence="2 3">
    <name type="scientific">Aphanomyces astaci</name>
    <name type="common">Crayfish plague agent</name>
    <dbReference type="NCBI Taxonomy" id="112090"/>
    <lineage>
        <taxon>Eukaryota</taxon>
        <taxon>Sar</taxon>
        <taxon>Stramenopiles</taxon>
        <taxon>Oomycota</taxon>
        <taxon>Saprolegniomycetes</taxon>
        <taxon>Saprolegniales</taxon>
        <taxon>Verrucalvaceae</taxon>
        <taxon>Aphanomyces</taxon>
    </lineage>
</organism>
<proteinExistence type="predicted"/>
<dbReference type="EMBL" id="QUTA01008913">
    <property type="protein sequence ID" value="RHY02337.1"/>
    <property type="molecule type" value="Genomic_DNA"/>
</dbReference>
<dbReference type="Gene3D" id="1.25.10.10">
    <property type="entry name" value="Leucine-rich Repeat Variant"/>
    <property type="match status" value="1"/>
</dbReference>
<dbReference type="InterPro" id="IPR011989">
    <property type="entry name" value="ARM-like"/>
</dbReference>
<dbReference type="AlphaFoldDB" id="A0A397A9L2"/>
<protein>
    <recommendedName>
        <fullName evidence="4">Zinc finger PHD-type domain-containing protein</fullName>
    </recommendedName>
</protein>
<evidence type="ECO:0000313" key="2">
    <source>
        <dbReference type="EMBL" id="RHY02337.1"/>
    </source>
</evidence>
<dbReference type="SUPFAM" id="SSF48371">
    <property type="entry name" value="ARM repeat"/>
    <property type="match status" value="1"/>
</dbReference>
<evidence type="ECO:0008006" key="4">
    <source>
        <dbReference type="Google" id="ProtNLM"/>
    </source>
</evidence>
<feature type="compositionally biased region" description="Basic residues" evidence="1">
    <location>
        <begin position="564"/>
        <end position="577"/>
    </location>
</feature>
<evidence type="ECO:0000256" key="1">
    <source>
        <dbReference type="SAM" id="MobiDB-lite"/>
    </source>
</evidence>
<evidence type="ECO:0000313" key="3">
    <source>
        <dbReference type="Proteomes" id="UP000266239"/>
    </source>
</evidence>
<dbReference type="Proteomes" id="UP000266239">
    <property type="component" value="Unassembled WGS sequence"/>
</dbReference>
<gene>
    <name evidence="2" type="ORF">DYB25_002814</name>
</gene>
<comment type="caution">
    <text evidence="2">The sequence shown here is derived from an EMBL/GenBank/DDBJ whole genome shotgun (WGS) entry which is preliminary data.</text>
</comment>
<dbReference type="VEuPathDB" id="FungiDB:H257_12545"/>
<name>A0A397A9L2_APHAT</name>
<accession>A0A397A9L2</accession>
<reference evidence="2 3" key="1">
    <citation type="submission" date="2018-08" db="EMBL/GenBank/DDBJ databases">
        <title>Aphanomyces genome sequencing and annotation.</title>
        <authorList>
            <person name="Minardi D."/>
            <person name="Oidtmann B."/>
            <person name="Van Der Giezen M."/>
            <person name="Studholme D.J."/>
        </authorList>
    </citation>
    <scope>NUCLEOTIDE SEQUENCE [LARGE SCALE GENOMIC DNA]</scope>
    <source>
        <strain evidence="2 3">Yx</strain>
    </source>
</reference>
<feature type="region of interest" description="Disordered" evidence="1">
    <location>
        <begin position="563"/>
        <end position="583"/>
    </location>
</feature>
<dbReference type="InterPro" id="IPR016024">
    <property type="entry name" value="ARM-type_fold"/>
</dbReference>